<keyword evidence="2" id="KW-1185">Reference proteome</keyword>
<proteinExistence type="predicted"/>
<dbReference type="AlphaFoldDB" id="A0A5D2QQ10"/>
<dbReference type="EMBL" id="CM017614">
    <property type="protein sequence ID" value="TYI29364.1"/>
    <property type="molecule type" value="Genomic_DNA"/>
</dbReference>
<reference evidence="1 2" key="1">
    <citation type="submission" date="2019-07" db="EMBL/GenBank/DDBJ databases">
        <title>WGS assembly of Gossypium tomentosum.</title>
        <authorList>
            <person name="Chen Z.J."/>
            <person name="Sreedasyam A."/>
            <person name="Ando A."/>
            <person name="Song Q."/>
            <person name="De L."/>
            <person name="Hulse-Kemp A."/>
            <person name="Ding M."/>
            <person name="Ye W."/>
            <person name="Kirkbride R."/>
            <person name="Jenkins J."/>
            <person name="Plott C."/>
            <person name="Lovell J."/>
            <person name="Lin Y.-M."/>
            <person name="Vaughn R."/>
            <person name="Liu B."/>
            <person name="Li W."/>
            <person name="Simpson S."/>
            <person name="Scheffler B."/>
            <person name="Saski C."/>
            <person name="Grover C."/>
            <person name="Hu G."/>
            <person name="Conover J."/>
            <person name="Carlson J."/>
            <person name="Shu S."/>
            <person name="Boston L."/>
            <person name="Williams M."/>
            <person name="Peterson D."/>
            <person name="Mcgee K."/>
            <person name="Jones D."/>
            <person name="Wendel J."/>
            <person name="Stelly D."/>
            <person name="Grimwood J."/>
            <person name="Schmutz J."/>
        </authorList>
    </citation>
    <scope>NUCLEOTIDE SEQUENCE [LARGE SCALE GENOMIC DNA]</scope>
    <source>
        <strain evidence="1">7179.01</strain>
    </source>
</reference>
<evidence type="ECO:0000313" key="1">
    <source>
        <dbReference type="EMBL" id="TYI29364.1"/>
    </source>
</evidence>
<sequence>MSRPSIRSLGYTSGLALAPRQIEIRLFNNIGATLKFNATQIKESKYCNCGRFAYATLGQLH</sequence>
<dbReference type="Proteomes" id="UP000322667">
    <property type="component" value="Chromosome A05"/>
</dbReference>
<name>A0A5D2QQ10_GOSTO</name>
<gene>
    <name evidence="1" type="ORF">ES332_A05G311500v1</name>
</gene>
<evidence type="ECO:0000313" key="2">
    <source>
        <dbReference type="Proteomes" id="UP000322667"/>
    </source>
</evidence>
<accession>A0A5D2QQ10</accession>
<organism evidence="1 2">
    <name type="scientific">Gossypium tomentosum</name>
    <name type="common">Hawaiian cotton</name>
    <name type="synonym">Gossypium sandvicense</name>
    <dbReference type="NCBI Taxonomy" id="34277"/>
    <lineage>
        <taxon>Eukaryota</taxon>
        <taxon>Viridiplantae</taxon>
        <taxon>Streptophyta</taxon>
        <taxon>Embryophyta</taxon>
        <taxon>Tracheophyta</taxon>
        <taxon>Spermatophyta</taxon>
        <taxon>Magnoliopsida</taxon>
        <taxon>eudicotyledons</taxon>
        <taxon>Gunneridae</taxon>
        <taxon>Pentapetalae</taxon>
        <taxon>rosids</taxon>
        <taxon>malvids</taxon>
        <taxon>Malvales</taxon>
        <taxon>Malvaceae</taxon>
        <taxon>Malvoideae</taxon>
        <taxon>Gossypium</taxon>
    </lineage>
</organism>
<protein>
    <submittedName>
        <fullName evidence="1">Uncharacterized protein</fullName>
    </submittedName>
</protein>